<evidence type="ECO:0000313" key="7">
    <source>
        <dbReference type="EMBL" id="QPZ90020.1"/>
    </source>
</evidence>
<dbReference type="NCBIfam" id="TIGR02022">
    <property type="entry name" value="hutF"/>
    <property type="match status" value="1"/>
</dbReference>
<dbReference type="Pfam" id="PF01979">
    <property type="entry name" value="Amidohydro_1"/>
    <property type="match status" value="1"/>
</dbReference>
<dbReference type="EMBL" id="CP053562">
    <property type="protein sequence ID" value="QPZ90020.1"/>
    <property type="molecule type" value="Genomic_DNA"/>
</dbReference>
<dbReference type="Gene3D" id="3.20.20.140">
    <property type="entry name" value="Metal-dependent hydrolases"/>
    <property type="match status" value="1"/>
</dbReference>
<dbReference type="PANTHER" id="PTHR11271:SF48">
    <property type="entry name" value="AMIDOHYDROLASE-RELATED DOMAIN-CONTAINING PROTEIN"/>
    <property type="match status" value="1"/>
</dbReference>
<dbReference type="RefSeq" id="WP_083080265.1">
    <property type="nucleotide sequence ID" value="NZ_CP053562.1"/>
</dbReference>
<dbReference type="SUPFAM" id="SSF51338">
    <property type="entry name" value="Composite domain of metallo-dependent hydrolases"/>
    <property type="match status" value="1"/>
</dbReference>
<dbReference type="PANTHER" id="PTHR11271">
    <property type="entry name" value="GUANINE DEAMINASE"/>
    <property type="match status" value="1"/>
</dbReference>
<keyword evidence="2" id="KW-0479">Metal-binding</keyword>
<gene>
    <name evidence="7" type="ORF">AKL02_003380</name>
</gene>
<dbReference type="EC" id="3.5.3.13" evidence="7"/>
<keyword evidence="3 7" id="KW-0378">Hydrolase</keyword>
<dbReference type="InterPro" id="IPR055156">
    <property type="entry name" value="HutF-like_N"/>
</dbReference>
<keyword evidence="8" id="KW-1185">Reference proteome</keyword>
<dbReference type="GO" id="GO:0050416">
    <property type="term" value="F:formimidoylglutamate deiminase activity"/>
    <property type="evidence" value="ECO:0007669"/>
    <property type="project" value="UniProtKB-EC"/>
</dbReference>
<protein>
    <submittedName>
        <fullName evidence="7">Formimidoylglutamate deiminase</fullName>
        <ecNumber evidence="7">3.5.3.13</ecNumber>
    </submittedName>
</protein>
<evidence type="ECO:0000259" key="6">
    <source>
        <dbReference type="Pfam" id="PF22429"/>
    </source>
</evidence>
<dbReference type="Gene3D" id="2.30.40.10">
    <property type="entry name" value="Urease, subunit C, domain 1"/>
    <property type="match status" value="1"/>
</dbReference>
<dbReference type="InterPro" id="IPR011059">
    <property type="entry name" value="Metal-dep_hydrolase_composite"/>
</dbReference>
<evidence type="ECO:0000256" key="1">
    <source>
        <dbReference type="ARBA" id="ARBA00001947"/>
    </source>
</evidence>
<dbReference type="NCBIfam" id="NF006684">
    <property type="entry name" value="PRK09229.1-5"/>
    <property type="match status" value="1"/>
</dbReference>
<evidence type="ECO:0000256" key="4">
    <source>
        <dbReference type="ARBA" id="ARBA00022833"/>
    </source>
</evidence>
<dbReference type="InterPro" id="IPR051607">
    <property type="entry name" value="Metallo-dep_hydrolases"/>
</dbReference>
<proteinExistence type="predicted"/>
<dbReference type="InterPro" id="IPR032466">
    <property type="entry name" value="Metal_Hydrolase"/>
</dbReference>
<sequence>MQTIWAHRALVANSWAERVRIDLDEDGRIGAIAPGATCPEGAKRVEILLPAPANLHSHAFQRAMAGLSERRGEDPHDSFWTWRRLMYRFLDRLTPEDVQAIAAFVQMEMLEAGYATNVEFHYLHHAPGGRPYEDLAEMAGRIVAAAAQTGIGLTLLPVLYTYGGLDGRALVSGQDRFGNDPERFARLVEGARRHVAELGADSGLGIAPHSLRAVDKSGLEAAVSLAGDAPIHIHLAEQQAEVKEVRATTGARPVEWLLENAPVDRRWCLIHATQMQPAETEALAATGAVAGLCPITESSLGDGIFDGVRWRAAGGVFGVGSDSNIRISLTEELRTLEYSQRLRDHSRAALADPDRSTGRVLFQGAVEGGAQAAGRASGAIATGLWADLLALDDLGPDGQGRLGDVLLDTWIFARDDRAVRDVWSAGRHVVQDGRHVQRDAIARAYGRVSKRLGYEV</sequence>
<feature type="domain" description="Formimidoylglutamate deiminase N-terminal" evidence="6">
    <location>
        <begin position="1"/>
        <end position="38"/>
    </location>
</feature>
<dbReference type="InterPro" id="IPR010252">
    <property type="entry name" value="HutF"/>
</dbReference>
<accession>A0ABX6YQF4</accession>
<dbReference type="Proteomes" id="UP000192422">
    <property type="component" value="Chromosome"/>
</dbReference>
<keyword evidence="4" id="KW-0862">Zinc</keyword>
<comment type="cofactor">
    <cofactor evidence="1">
        <name>Zn(2+)</name>
        <dbReference type="ChEBI" id="CHEBI:29105"/>
    </cofactor>
</comment>
<evidence type="ECO:0000313" key="8">
    <source>
        <dbReference type="Proteomes" id="UP000192422"/>
    </source>
</evidence>
<feature type="domain" description="Amidohydrolase-related" evidence="5">
    <location>
        <begin position="47"/>
        <end position="428"/>
    </location>
</feature>
<dbReference type="Pfam" id="PF22429">
    <property type="entry name" value="HutF_N"/>
    <property type="match status" value="1"/>
</dbReference>
<evidence type="ECO:0000259" key="5">
    <source>
        <dbReference type="Pfam" id="PF01979"/>
    </source>
</evidence>
<name>A0ABX6YQF4_9RHOB</name>
<dbReference type="InterPro" id="IPR006680">
    <property type="entry name" value="Amidohydro-rel"/>
</dbReference>
<evidence type="ECO:0000256" key="2">
    <source>
        <dbReference type="ARBA" id="ARBA00022723"/>
    </source>
</evidence>
<organism evidence="7 8">
    <name type="scientific">Thioclava electrotropha</name>
    <dbReference type="NCBI Taxonomy" id="1549850"/>
    <lineage>
        <taxon>Bacteria</taxon>
        <taxon>Pseudomonadati</taxon>
        <taxon>Pseudomonadota</taxon>
        <taxon>Alphaproteobacteria</taxon>
        <taxon>Rhodobacterales</taxon>
        <taxon>Paracoccaceae</taxon>
        <taxon>Thioclava</taxon>
    </lineage>
</organism>
<reference evidence="7 8" key="1">
    <citation type="submission" date="2020-05" db="EMBL/GenBank/DDBJ databases">
        <title>Thioclava electrotropha strain Elox9 finished genome.</title>
        <authorList>
            <person name="Rowe A.R."/>
            <person name="Wilbanks E.G."/>
        </authorList>
    </citation>
    <scope>NUCLEOTIDE SEQUENCE [LARGE SCALE GENOMIC DNA]</scope>
    <source>
        <strain evidence="7 8">Elox9</strain>
    </source>
</reference>
<dbReference type="SUPFAM" id="SSF51556">
    <property type="entry name" value="Metallo-dependent hydrolases"/>
    <property type="match status" value="1"/>
</dbReference>
<evidence type="ECO:0000256" key="3">
    <source>
        <dbReference type="ARBA" id="ARBA00022801"/>
    </source>
</evidence>